<dbReference type="SUPFAM" id="SSF56349">
    <property type="entry name" value="DNA breaking-rejoining enzymes"/>
    <property type="match status" value="1"/>
</dbReference>
<dbReference type="InterPro" id="IPR002104">
    <property type="entry name" value="Integrase_catalytic"/>
</dbReference>
<evidence type="ECO:0000256" key="2">
    <source>
        <dbReference type="ARBA" id="ARBA00023125"/>
    </source>
</evidence>
<feature type="domain" description="Tyr recombinase" evidence="4">
    <location>
        <begin position="209"/>
        <end position="396"/>
    </location>
</feature>
<evidence type="ECO:0000256" key="3">
    <source>
        <dbReference type="ARBA" id="ARBA00023172"/>
    </source>
</evidence>
<dbReference type="PANTHER" id="PTHR30349">
    <property type="entry name" value="PHAGE INTEGRASE-RELATED"/>
    <property type="match status" value="1"/>
</dbReference>
<comment type="similarity">
    <text evidence="1">Belongs to the 'phage' integrase family.</text>
</comment>
<dbReference type="InterPro" id="IPR011010">
    <property type="entry name" value="DNA_brk_join_enz"/>
</dbReference>
<dbReference type="GO" id="GO:0006310">
    <property type="term" value="P:DNA recombination"/>
    <property type="evidence" value="ECO:0007669"/>
    <property type="project" value="UniProtKB-KW"/>
</dbReference>
<reference evidence="6" key="1">
    <citation type="submission" date="2016-10" db="EMBL/GenBank/DDBJ databases">
        <authorList>
            <person name="Varghese N."/>
            <person name="Submissions S."/>
        </authorList>
    </citation>
    <scope>NUCLEOTIDE SEQUENCE [LARGE SCALE GENOMIC DNA]</scope>
    <source>
        <strain evidence="6">XJ109</strain>
    </source>
</reference>
<sequence>MSNTTLKVVIGNKLLSDGKVGIYLRISKNRKKKEFHLGKRCFKDNFQNGAVTKKEKDYKVLNHLINLKLNEAYDIITSFELKGINFSLEDFEKAFRRIEPVSIDVYQFLDEYENELKVSKRLGTARTIKDLHRTLKKFHIDVLQFEKITPGFLEKFEVFMRARGNTDGGIAVRMRELRSIVNTAIRREILEEQYYPFKKYKISKLKSSGNKRALSEDEYIKFKGANLTERPDLIEAYDYFMFSFYARGMNFIDMMKLKWTDINEDRFYYRRSKTKKDFSIKITPQLKIIIDKYRYREDDSIYVFPILLKDGLTDEQIAYRKQKVITRCNEKLKSIGELVGIKQTITTYVARHTYATIMKNRGAKTEIISESMGHSSINVTMSYLKDFDNQTLDVGNEIISDL</sequence>
<accession>A0A1I4YVM4</accession>
<proteinExistence type="inferred from homology"/>
<organism evidence="5 6">
    <name type="scientific">Algoriella xinjiangensis</name>
    <dbReference type="NCBI Taxonomy" id="684065"/>
    <lineage>
        <taxon>Bacteria</taxon>
        <taxon>Pseudomonadati</taxon>
        <taxon>Bacteroidota</taxon>
        <taxon>Flavobacteriia</taxon>
        <taxon>Flavobacteriales</taxon>
        <taxon>Weeksellaceae</taxon>
        <taxon>Algoriella</taxon>
    </lineage>
</organism>
<dbReference type="AlphaFoldDB" id="A0A1I4YVM4"/>
<keyword evidence="6" id="KW-1185">Reference proteome</keyword>
<dbReference type="RefSeq" id="WP_092908879.1">
    <property type="nucleotide sequence ID" value="NZ_FOUZ01000012.1"/>
</dbReference>
<dbReference type="GO" id="GO:0015074">
    <property type="term" value="P:DNA integration"/>
    <property type="evidence" value="ECO:0007669"/>
    <property type="project" value="InterPro"/>
</dbReference>
<dbReference type="Proteomes" id="UP000199149">
    <property type="component" value="Unassembled WGS sequence"/>
</dbReference>
<dbReference type="GO" id="GO:0003677">
    <property type="term" value="F:DNA binding"/>
    <property type="evidence" value="ECO:0007669"/>
    <property type="project" value="UniProtKB-KW"/>
</dbReference>
<dbReference type="InterPro" id="IPR013762">
    <property type="entry name" value="Integrase-like_cat_sf"/>
</dbReference>
<dbReference type="OrthoDB" id="1094492at2"/>
<name>A0A1I4YVM4_9FLAO</name>
<dbReference type="PROSITE" id="PS51898">
    <property type="entry name" value="TYR_RECOMBINASE"/>
    <property type="match status" value="1"/>
</dbReference>
<dbReference type="InterPro" id="IPR050090">
    <property type="entry name" value="Tyrosine_recombinase_XerCD"/>
</dbReference>
<gene>
    <name evidence="5" type="ORF">SAMN05421738_11216</name>
</gene>
<protein>
    <submittedName>
        <fullName evidence="5">Site-specific recombinase XerD</fullName>
    </submittedName>
</protein>
<dbReference type="CDD" id="cd01185">
    <property type="entry name" value="INTN1_C_like"/>
    <property type="match status" value="1"/>
</dbReference>
<dbReference type="Pfam" id="PF17293">
    <property type="entry name" value="Arm-DNA-bind_5"/>
    <property type="match status" value="1"/>
</dbReference>
<keyword evidence="2" id="KW-0238">DNA-binding</keyword>
<dbReference type="Gene3D" id="1.10.150.130">
    <property type="match status" value="1"/>
</dbReference>
<dbReference type="EMBL" id="FOUZ01000012">
    <property type="protein sequence ID" value="SFN42064.1"/>
    <property type="molecule type" value="Genomic_DNA"/>
</dbReference>
<keyword evidence="3" id="KW-0233">DNA recombination</keyword>
<dbReference type="Pfam" id="PF13102">
    <property type="entry name" value="Phage_int_SAM_5"/>
    <property type="match status" value="1"/>
</dbReference>
<dbReference type="InterPro" id="IPR035386">
    <property type="entry name" value="Arm-DNA-bind_5"/>
</dbReference>
<evidence type="ECO:0000256" key="1">
    <source>
        <dbReference type="ARBA" id="ARBA00008857"/>
    </source>
</evidence>
<dbReference type="InterPro" id="IPR025269">
    <property type="entry name" value="SAM-like_dom"/>
</dbReference>
<evidence type="ECO:0000313" key="5">
    <source>
        <dbReference type="EMBL" id="SFN42064.1"/>
    </source>
</evidence>
<evidence type="ECO:0000313" key="6">
    <source>
        <dbReference type="Proteomes" id="UP000199149"/>
    </source>
</evidence>
<evidence type="ECO:0000259" key="4">
    <source>
        <dbReference type="PROSITE" id="PS51898"/>
    </source>
</evidence>
<dbReference type="Gene3D" id="1.10.443.10">
    <property type="entry name" value="Intergrase catalytic core"/>
    <property type="match status" value="1"/>
</dbReference>
<dbReference type="InterPro" id="IPR010998">
    <property type="entry name" value="Integrase_recombinase_N"/>
</dbReference>
<dbReference type="Pfam" id="PF00589">
    <property type="entry name" value="Phage_integrase"/>
    <property type="match status" value="1"/>
</dbReference>
<dbReference type="PANTHER" id="PTHR30349:SF64">
    <property type="entry name" value="PROPHAGE INTEGRASE INTD-RELATED"/>
    <property type="match status" value="1"/>
</dbReference>
<dbReference type="STRING" id="684065.SAMN05421738_11216"/>